<dbReference type="EMBL" id="CAJVPU010052453">
    <property type="protein sequence ID" value="CAG8763274.1"/>
    <property type="molecule type" value="Genomic_DNA"/>
</dbReference>
<name>A0ACA9QUJ8_9GLOM</name>
<accession>A0ACA9QUJ8</accession>
<feature type="non-terminal residue" evidence="1">
    <location>
        <position position="1"/>
    </location>
</feature>
<proteinExistence type="predicted"/>
<feature type="non-terminal residue" evidence="1">
    <location>
        <position position="49"/>
    </location>
</feature>
<gene>
    <name evidence="1" type="ORF">DHETER_LOCUS15400</name>
</gene>
<evidence type="ECO:0000313" key="1">
    <source>
        <dbReference type="EMBL" id="CAG8763274.1"/>
    </source>
</evidence>
<reference evidence="1" key="1">
    <citation type="submission" date="2021-06" db="EMBL/GenBank/DDBJ databases">
        <authorList>
            <person name="Kallberg Y."/>
            <person name="Tangrot J."/>
            <person name="Rosling A."/>
        </authorList>
    </citation>
    <scope>NUCLEOTIDE SEQUENCE</scope>
    <source>
        <strain evidence="1">IL203A</strain>
    </source>
</reference>
<evidence type="ECO:0000313" key="2">
    <source>
        <dbReference type="Proteomes" id="UP000789702"/>
    </source>
</evidence>
<organism evidence="1 2">
    <name type="scientific">Dentiscutata heterogama</name>
    <dbReference type="NCBI Taxonomy" id="1316150"/>
    <lineage>
        <taxon>Eukaryota</taxon>
        <taxon>Fungi</taxon>
        <taxon>Fungi incertae sedis</taxon>
        <taxon>Mucoromycota</taxon>
        <taxon>Glomeromycotina</taxon>
        <taxon>Glomeromycetes</taxon>
        <taxon>Diversisporales</taxon>
        <taxon>Gigasporaceae</taxon>
        <taxon>Dentiscutata</taxon>
    </lineage>
</organism>
<sequence length="49" mass="5514">ACSIMIAFGLAEYCFGKKTLKIVNDDLLLERKITNFGNFQEQVTQMEAA</sequence>
<dbReference type="Proteomes" id="UP000789702">
    <property type="component" value="Unassembled WGS sequence"/>
</dbReference>
<protein>
    <submittedName>
        <fullName evidence="1">15244_t:CDS:1</fullName>
    </submittedName>
</protein>
<keyword evidence="2" id="KW-1185">Reference proteome</keyword>
<comment type="caution">
    <text evidence="1">The sequence shown here is derived from an EMBL/GenBank/DDBJ whole genome shotgun (WGS) entry which is preliminary data.</text>
</comment>